<sequence>MRYSIELTKSAFDHERGTTMFRDPELPDWLEYVLGLLGVRW</sequence>
<dbReference type="EMBL" id="JBIMSO010000137">
    <property type="protein sequence ID" value="MFH5211799.1"/>
    <property type="molecule type" value="Genomic_DNA"/>
</dbReference>
<evidence type="ECO:0000313" key="2">
    <source>
        <dbReference type="Proteomes" id="UP001609175"/>
    </source>
</evidence>
<name>A0ABW7JZ98_9NOCA</name>
<evidence type="ECO:0000313" key="1">
    <source>
        <dbReference type="EMBL" id="MFH5211799.1"/>
    </source>
</evidence>
<gene>
    <name evidence="1" type="ORF">ACHIPZ_26885</name>
</gene>
<dbReference type="Proteomes" id="UP001609175">
    <property type="component" value="Unassembled WGS sequence"/>
</dbReference>
<dbReference type="RefSeq" id="WP_395118575.1">
    <property type="nucleotide sequence ID" value="NZ_JBIMSO010000137.1"/>
</dbReference>
<organism evidence="1 2">
    <name type="scientific">Antrihabitans spumae</name>
    <dbReference type="NCBI Taxonomy" id="3373370"/>
    <lineage>
        <taxon>Bacteria</taxon>
        <taxon>Bacillati</taxon>
        <taxon>Actinomycetota</taxon>
        <taxon>Actinomycetes</taxon>
        <taxon>Mycobacteriales</taxon>
        <taxon>Nocardiaceae</taxon>
        <taxon>Antrihabitans</taxon>
    </lineage>
</organism>
<accession>A0ABW7JZ98</accession>
<protein>
    <submittedName>
        <fullName evidence="1">Uncharacterized protein</fullName>
    </submittedName>
</protein>
<reference evidence="1 2" key="1">
    <citation type="submission" date="2024-10" db="EMBL/GenBank/DDBJ databases">
        <authorList>
            <person name="Riesco R."/>
        </authorList>
    </citation>
    <scope>NUCLEOTIDE SEQUENCE [LARGE SCALE GENOMIC DNA]</scope>
    <source>
        <strain evidence="1 2">NCIMB 15449</strain>
    </source>
</reference>
<proteinExistence type="predicted"/>
<comment type="caution">
    <text evidence="1">The sequence shown here is derived from an EMBL/GenBank/DDBJ whole genome shotgun (WGS) entry which is preliminary data.</text>
</comment>